<dbReference type="HOGENOM" id="CLU_027591_0_0_1"/>
<keyword evidence="3" id="KW-1185">Reference proteome</keyword>
<comment type="caution">
    <text evidence="2">The sequence shown here is derived from an EMBL/GenBank/DDBJ whole genome shotgun (WGS) entry which is preliminary data.</text>
</comment>
<organism evidence="2 3">
    <name type="scientific">Pycnoporus cinnabarinus</name>
    <name type="common">Cinnabar-red polypore</name>
    <name type="synonym">Trametes cinnabarina</name>
    <dbReference type="NCBI Taxonomy" id="5643"/>
    <lineage>
        <taxon>Eukaryota</taxon>
        <taxon>Fungi</taxon>
        <taxon>Dikarya</taxon>
        <taxon>Basidiomycota</taxon>
        <taxon>Agaricomycotina</taxon>
        <taxon>Agaricomycetes</taxon>
        <taxon>Polyporales</taxon>
        <taxon>Polyporaceae</taxon>
        <taxon>Trametes</taxon>
    </lineage>
</organism>
<name>A0A060S945_PYCCI</name>
<dbReference type="Proteomes" id="UP000029665">
    <property type="component" value="Unassembled WGS sequence"/>
</dbReference>
<dbReference type="STRING" id="5643.A0A060S945"/>
<dbReference type="OrthoDB" id="2585251at2759"/>
<accession>A0A060S945</accession>
<sequence length="510" mass="54685">MQLASSGVRALKGAQGHLFPSGGGANAAARAIHIPAYIPRPSASQTTSTAQKVYKQTRTILSRFVAHLTAPGLLRAPGDVAAGAPRSFHTPATRMPSIHDRMSYSARTFLARPGPTPFLPRAPVVPRSVTQVGLGTARNFSSGRPIFQHLAENVPIYARTFSQADWKVRMQEERERLKLEKAKARAQAKAVKKAIQAPLRPLKPVQPAPASVASTHEEELEHYFPASNASKVTTHLLIPLAPTPTSRLPLPENPSSSSSRPLLPLELIASMHTSHTTHALRVSTLFARLDASHVFDDSAVHCEARGDPSGLCTVLEVRFEGWTEAQVRSVLGEAGTGWCVLDEVWHDQDIADAAEMDAALETLSTPGSQSAVPSRTTSLASLPGLHGSWDSSSTAAVDPARSFILPTLDFSASFAGPAAWSPPPSPLPARASAPASDAHLHDQWSEVEDGFSLPDSDDDVFGSDVDSLGSAWYEPSLASSVASVEQNWFGFSSRFSERMSDVGDPREHMF</sequence>
<keyword evidence="1" id="KW-0175">Coiled coil</keyword>
<dbReference type="EMBL" id="CCBP010000028">
    <property type="protein sequence ID" value="CDO68908.1"/>
    <property type="molecule type" value="Genomic_DNA"/>
</dbReference>
<reference evidence="2" key="1">
    <citation type="submission" date="2014-01" db="EMBL/GenBank/DDBJ databases">
        <title>The genome of the white-rot fungus Pycnoporus cinnabarinus: a basidiomycete model with a versatile arsenal for lignocellulosic biomass breakdown.</title>
        <authorList>
            <person name="Levasseur A."/>
            <person name="Lomascolo A."/>
            <person name="Ruiz-Duenas F.J."/>
            <person name="Uzan E."/>
            <person name="Piumi F."/>
            <person name="Kues U."/>
            <person name="Ram A.F.J."/>
            <person name="Murat C."/>
            <person name="Haon M."/>
            <person name="Benoit I."/>
            <person name="Arfi Y."/>
            <person name="Chevret D."/>
            <person name="Drula E."/>
            <person name="Kwon M.J."/>
            <person name="Gouret P."/>
            <person name="Lesage-Meessen L."/>
            <person name="Lombard V."/>
            <person name="Mariette J."/>
            <person name="Noirot C."/>
            <person name="Park J."/>
            <person name="Patyshakuliyeva A."/>
            <person name="Wieneger R.A.B."/>
            <person name="Wosten H.A.B."/>
            <person name="Martin F."/>
            <person name="Coutinho P.M."/>
            <person name="de Vries R."/>
            <person name="Martinez A.T."/>
            <person name="Klopp C."/>
            <person name="Pontarotti P."/>
            <person name="Henrissat B."/>
            <person name="Record E."/>
        </authorList>
    </citation>
    <scope>NUCLEOTIDE SEQUENCE [LARGE SCALE GENOMIC DNA]</scope>
    <source>
        <strain evidence="2">BRFM137</strain>
    </source>
</reference>
<dbReference type="AlphaFoldDB" id="A0A060S945"/>
<evidence type="ECO:0000313" key="3">
    <source>
        <dbReference type="Proteomes" id="UP000029665"/>
    </source>
</evidence>
<proteinExistence type="predicted"/>
<evidence type="ECO:0000313" key="2">
    <source>
        <dbReference type="EMBL" id="CDO68908.1"/>
    </source>
</evidence>
<feature type="coiled-coil region" evidence="1">
    <location>
        <begin position="167"/>
        <end position="194"/>
    </location>
</feature>
<protein>
    <submittedName>
        <fullName evidence="2">Uncharacterized protein</fullName>
    </submittedName>
</protein>
<evidence type="ECO:0000256" key="1">
    <source>
        <dbReference type="SAM" id="Coils"/>
    </source>
</evidence>
<dbReference type="OMA" id="EAGTGWC"/>
<gene>
    <name evidence="2" type="ORF">BN946_scf185000.g51</name>
</gene>